<accession>A0A538S8R7</accession>
<sequence>MTEMLDLRGGLRHALEESGEPGAAELYDFLQELLDGDDPADRVHSLRRLKARVFRLEIAGETPWRSIVLKRLALSRAAEPADRRALAAGPRVKGPLCALARHGGRSARRVRVAR</sequence>
<comment type="caution">
    <text evidence="1">The sequence shown here is derived from an EMBL/GenBank/DDBJ whole genome shotgun (WGS) entry which is preliminary data.</text>
</comment>
<dbReference type="AlphaFoldDB" id="A0A538S8R7"/>
<gene>
    <name evidence="1" type="ORF">E6K73_13205</name>
</gene>
<evidence type="ECO:0000313" key="1">
    <source>
        <dbReference type="EMBL" id="TMQ47765.1"/>
    </source>
</evidence>
<dbReference type="Proteomes" id="UP000320184">
    <property type="component" value="Unassembled WGS sequence"/>
</dbReference>
<reference evidence="1 2" key="1">
    <citation type="journal article" date="2019" name="Nat. Microbiol.">
        <title>Mediterranean grassland soil C-N compound turnover is dependent on rainfall and depth, and is mediated by genomically divergent microorganisms.</title>
        <authorList>
            <person name="Diamond S."/>
            <person name="Andeer P.F."/>
            <person name="Li Z."/>
            <person name="Crits-Christoph A."/>
            <person name="Burstein D."/>
            <person name="Anantharaman K."/>
            <person name="Lane K.R."/>
            <person name="Thomas B.C."/>
            <person name="Pan C."/>
            <person name="Northen T.R."/>
            <person name="Banfield J.F."/>
        </authorList>
    </citation>
    <scope>NUCLEOTIDE SEQUENCE [LARGE SCALE GENOMIC DNA]</scope>
    <source>
        <strain evidence="1">WS_3</strain>
    </source>
</reference>
<organism evidence="1 2">
    <name type="scientific">Eiseniibacteriota bacterium</name>
    <dbReference type="NCBI Taxonomy" id="2212470"/>
    <lineage>
        <taxon>Bacteria</taxon>
        <taxon>Candidatus Eiseniibacteriota</taxon>
    </lineage>
</organism>
<name>A0A538S8R7_UNCEI</name>
<feature type="non-terminal residue" evidence="1">
    <location>
        <position position="114"/>
    </location>
</feature>
<evidence type="ECO:0000313" key="2">
    <source>
        <dbReference type="Proteomes" id="UP000320184"/>
    </source>
</evidence>
<proteinExistence type="predicted"/>
<dbReference type="EMBL" id="VBOT01000167">
    <property type="protein sequence ID" value="TMQ47765.1"/>
    <property type="molecule type" value="Genomic_DNA"/>
</dbReference>
<protein>
    <submittedName>
        <fullName evidence="1">Uncharacterized protein</fullName>
    </submittedName>
</protein>